<evidence type="ECO:0000313" key="2">
    <source>
        <dbReference type="Proteomes" id="UP001319121"/>
    </source>
</evidence>
<gene>
    <name evidence="1" type="ORF">FGKAn22_21190</name>
</gene>
<dbReference type="EMBL" id="AP019536">
    <property type="protein sequence ID" value="BBJ00427.1"/>
    <property type="molecule type" value="Genomic_DNA"/>
</dbReference>
<evidence type="ECO:0000313" key="1">
    <source>
        <dbReference type="EMBL" id="BBJ00427.1"/>
    </source>
</evidence>
<name>A0AAN1T186_9PROT</name>
<dbReference type="AlphaFoldDB" id="A0AAN1T186"/>
<keyword evidence="2" id="KW-1185">Reference proteome</keyword>
<accession>A0AAN1T186</accession>
<organism evidence="1 2">
    <name type="scientific">Ferrigenium kumadai</name>
    <dbReference type="NCBI Taxonomy" id="1682490"/>
    <lineage>
        <taxon>Bacteria</taxon>
        <taxon>Pseudomonadati</taxon>
        <taxon>Pseudomonadota</taxon>
        <taxon>Betaproteobacteria</taxon>
        <taxon>Nitrosomonadales</taxon>
        <taxon>Gallionellaceae</taxon>
        <taxon>Ferrigenium</taxon>
    </lineage>
</organism>
<evidence type="ECO:0008006" key="3">
    <source>
        <dbReference type="Google" id="ProtNLM"/>
    </source>
</evidence>
<dbReference type="Proteomes" id="UP001319121">
    <property type="component" value="Chromosome"/>
</dbReference>
<protein>
    <recommendedName>
        <fullName evidence="3">General secretion pathway protein H</fullName>
    </recommendedName>
</protein>
<sequence>MLVVMGIALGMVVVQLMPDNRAALREEAQRLALLLENAGMEARASGHPLAWSSEKNGYRFWKKNDYGEWVRLEDDAIFRPYTLPAGLGIAEVSVEGQPLKHGELMSLHAFSFTLPFHISLTGEHASASVTGSSTGAVYSKLDNEN</sequence>
<proteinExistence type="predicted"/>
<reference evidence="1 2" key="1">
    <citation type="submission" date="2019-03" db="EMBL/GenBank/DDBJ databases">
        <title>Complete genome sequence of Ferrigenium kumadai strain An22, a microaerophilic iron-oxidizing bacterium isolated from a paddy field soil.</title>
        <authorList>
            <person name="Watanabe T."/>
            <person name="Asakawa S."/>
        </authorList>
    </citation>
    <scope>NUCLEOTIDE SEQUENCE [LARGE SCALE GENOMIC DNA]</scope>
    <source>
        <strain evidence="1 2">An22</strain>
    </source>
</reference>
<dbReference type="KEGG" id="fku:FGKAn22_21190"/>
<dbReference type="Gene3D" id="3.55.40.10">
    <property type="entry name" value="minor pseudopilin epsh domain"/>
    <property type="match status" value="1"/>
</dbReference>